<feature type="compositionally biased region" description="Basic residues" evidence="8">
    <location>
        <begin position="262"/>
        <end position="279"/>
    </location>
</feature>
<evidence type="ECO:0000256" key="4">
    <source>
        <dbReference type="ARBA" id="ARBA00022723"/>
    </source>
</evidence>
<dbReference type="NCBIfam" id="TIGR01766">
    <property type="entry name" value="IS200/IS605 family accessory protein TnpB-like domain"/>
    <property type="match status" value="1"/>
</dbReference>
<dbReference type="HOGENOM" id="CLU_032903_0_0_3"/>
<feature type="domain" description="Transposase putative helix-turn-helix" evidence="11">
    <location>
        <begin position="42"/>
        <end position="87"/>
    </location>
</feature>
<keyword evidence="7" id="KW-0233">DNA recombination</keyword>
<dbReference type="EMBL" id="CAIJ01000233">
    <property type="protein sequence ID" value="CCI02195.1"/>
    <property type="molecule type" value="Genomic_DNA"/>
</dbReference>
<dbReference type="NCBIfam" id="NF040570">
    <property type="entry name" value="guided_TnpB"/>
    <property type="match status" value="1"/>
</dbReference>
<keyword evidence="6" id="KW-0238">DNA-binding</keyword>
<organism evidence="12 13">
    <name type="scientific">Microcystis aeruginosa PCC 9443</name>
    <dbReference type="NCBI Taxonomy" id="1160281"/>
    <lineage>
        <taxon>Bacteria</taxon>
        <taxon>Bacillati</taxon>
        <taxon>Cyanobacteriota</taxon>
        <taxon>Cyanophyceae</taxon>
        <taxon>Oscillatoriophycideae</taxon>
        <taxon>Chroococcales</taxon>
        <taxon>Microcystaceae</taxon>
        <taxon>Microcystis</taxon>
    </lineage>
</organism>
<dbReference type="PANTHER" id="PTHR30405:SF25">
    <property type="entry name" value="RNA-GUIDED DNA ENDONUCLEASE INSQ-RELATED"/>
    <property type="match status" value="1"/>
</dbReference>
<dbReference type="GO" id="GO:0046872">
    <property type="term" value="F:metal ion binding"/>
    <property type="evidence" value="ECO:0007669"/>
    <property type="project" value="UniProtKB-KW"/>
</dbReference>
<comment type="caution">
    <text evidence="12">The sequence shown here is derived from an EMBL/GenBank/DDBJ whole genome shotgun (WGS) entry which is preliminary data.</text>
</comment>
<feature type="domain" description="Cas12f1-like TNB" evidence="10">
    <location>
        <begin position="348"/>
        <end position="415"/>
    </location>
</feature>
<evidence type="ECO:0000256" key="5">
    <source>
        <dbReference type="ARBA" id="ARBA00022833"/>
    </source>
</evidence>
<dbReference type="GO" id="GO:0003677">
    <property type="term" value="F:DNA binding"/>
    <property type="evidence" value="ECO:0007669"/>
    <property type="project" value="UniProtKB-KW"/>
</dbReference>
<feature type="domain" description="Probable transposase IS891/IS1136/IS1341" evidence="9">
    <location>
        <begin position="236"/>
        <end position="336"/>
    </location>
</feature>
<keyword evidence="4" id="KW-0479">Metal-binding</keyword>
<evidence type="ECO:0000256" key="6">
    <source>
        <dbReference type="ARBA" id="ARBA00023125"/>
    </source>
</evidence>
<dbReference type="PANTHER" id="PTHR30405">
    <property type="entry name" value="TRANSPOSASE"/>
    <property type="match status" value="1"/>
</dbReference>
<dbReference type="Pfam" id="PF07282">
    <property type="entry name" value="Cas12f1-like_TNB"/>
    <property type="match status" value="1"/>
</dbReference>
<comment type="similarity">
    <text evidence="2">In the N-terminal section; belongs to the transposase 2 family.</text>
</comment>
<evidence type="ECO:0000259" key="11">
    <source>
        <dbReference type="Pfam" id="PF12323"/>
    </source>
</evidence>
<dbReference type="Proteomes" id="UP000003480">
    <property type="component" value="Unassembled WGS sequence"/>
</dbReference>
<dbReference type="InterPro" id="IPR010095">
    <property type="entry name" value="Cas12f1-like_TNB"/>
</dbReference>
<sequence>MGRGFSRGEVIRPRVPLKNADQHIDNSQKLCYHSYSFLITLMDKAYKFRLKPNTEQEIALAKSFGCCRWFWNYSLNLCQETYKTTGKGLTRNYIQGLLPSLKKEYEWLTDAYSQCLQVVALNLSQAYQNFFEKRARLPRFKSKHGKQSISYPAKVKFEGDYLKLPGKVGLVYCVRHREFAGTIKTVTISKNPDGKYYASILVDDGQSPLPPLIRGVPKAGGSTLNQGGDEDGGIDGKAIGIDLGLNHFAITSNGSKYDNPKHFAKHQRNLKRKQQKLSRKKEGSNNRQKARRKVAKVHSKISRCREDFLHKLSRKIVNENQVIAVENLNVKAMVRNHNLAKAISDCSWGMFCTMLKYKAEWQGKTYIEVDRFFPSSKTCHVCLNQVGSLSLDMRIWTCEHCQTTYDRDINAAINIRDESLRILSLGTSDTAYRGDVRPKAGRKSVLRQSPVK</sequence>
<dbReference type="GO" id="GO:0006310">
    <property type="term" value="P:DNA recombination"/>
    <property type="evidence" value="ECO:0007669"/>
    <property type="project" value="UniProtKB-KW"/>
</dbReference>
<dbReference type="Pfam" id="PF01385">
    <property type="entry name" value="OrfB_IS605"/>
    <property type="match status" value="1"/>
</dbReference>
<proteinExistence type="inferred from homology"/>
<evidence type="ECO:0000313" key="13">
    <source>
        <dbReference type="Proteomes" id="UP000003480"/>
    </source>
</evidence>
<feature type="region of interest" description="Disordered" evidence="8">
    <location>
        <begin position="256"/>
        <end position="296"/>
    </location>
</feature>
<dbReference type="AlphaFoldDB" id="I4G2N4"/>
<dbReference type="Pfam" id="PF12323">
    <property type="entry name" value="HTH_OrfB_IS605"/>
    <property type="match status" value="1"/>
</dbReference>
<protein>
    <submittedName>
        <fullName evidence="12">Transposase</fullName>
    </submittedName>
</protein>
<gene>
    <name evidence="12" type="ORF">MICAC_3080014</name>
</gene>
<evidence type="ECO:0000313" key="12">
    <source>
        <dbReference type="EMBL" id="CCI02195.1"/>
    </source>
</evidence>
<evidence type="ECO:0000256" key="8">
    <source>
        <dbReference type="SAM" id="MobiDB-lite"/>
    </source>
</evidence>
<comment type="similarity">
    <text evidence="1">In the C-terminal section; belongs to the transposase 35 family.</text>
</comment>
<keyword evidence="3" id="KW-0815">Transposition</keyword>
<evidence type="ECO:0000256" key="2">
    <source>
        <dbReference type="ARBA" id="ARBA00011044"/>
    </source>
</evidence>
<evidence type="ECO:0000259" key="10">
    <source>
        <dbReference type="Pfam" id="PF07282"/>
    </source>
</evidence>
<name>I4G2N4_MICAE</name>
<dbReference type="InterPro" id="IPR001959">
    <property type="entry name" value="Transposase"/>
</dbReference>
<dbReference type="InterPro" id="IPR021027">
    <property type="entry name" value="Transposase_put_HTH"/>
</dbReference>
<evidence type="ECO:0000259" key="9">
    <source>
        <dbReference type="Pfam" id="PF01385"/>
    </source>
</evidence>
<dbReference type="InterPro" id="IPR051399">
    <property type="entry name" value="RNA-guided_DNA_endo/Transpos"/>
</dbReference>
<evidence type="ECO:0000256" key="3">
    <source>
        <dbReference type="ARBA" id="ARBA00022578"/>
    </source>
</evidence>
<keyword evidence="5" id="KW-0862">Zinc</keyword>
<evidence type="ECO:0000256" key="7">
    <source>
        <dbReference type="ARBA" id="ARBA00023172"/>
    </source>
</evidence>
<accession>I4G2N4</accession>
<evidence type="ECO:0000256" key="1">
    <source>
        <dbReference type="ARBA" id="ARBA00008761"/>
    </source>
</evidence>
<reference evidence="12 13" key="1">
    <citation type="submission" date="2012-04" db="EMBL/GenBank/DDBJ databases">
        <authorList>
            <person name="Genoscope - CEA"/>
        </authorList>
    </citation>
    <scope>NUCLEOTIDE SEQUENCE [LARGE SCALE GENOMIC DNA]</scope>
    <source>
        <strain evidence="12 13">9443</strain>
    </source>
</reference>
<dbReference type="GO" id="GO:0032196">
    <property type="term" value="P:transposition"/>
    <property type="evidence" value="ECO:0007669"/>
    <property type="project" value="UniProtKB-KW"/>
</dbReference>